<name>A0ABN9IKP1_9RALS</name>
<dbReference type="NCBIfam" id="NF008221">
    <property type="entry name" value="PRK10992.1"/>
    <property type="match status" value="1"/>
</dbReference>
<dbReference type="Pfam" id="PF01814">
    <property type="entry name" value="Hemerythrin"/>
    <property type="match status" value="1"/>
</dbReference>
<dbReference type="CDD" id="cd12108">
    <property type="entry name" value="Hr-like"/>
    <property type="match status" value="1"/>
</dbReference>
<sequence length="223" mass="24852">MALLDQPLGHLARNIPGATGIFHEYQLDFCCGGQHSLREAAQARGIDAGPIAERLEALNAAVTPDQVVDWTTVSPSMLIDHIVERFHDRHREQLPELIRLARRVEHVHGDREDCPVGLADLLDGMQQELESHMQKEEQILFPMLSRGHGSRAGGPIAVMRMEHDQHGDALQQLMTLTNDITLPRGACTTWRALYLGLRAFREDLMEHIHLENNVLFEGAAGAG</sequence>
<keyword evidence="4" id="KW-0408">Iron</keyword>
<dbReference type="NCBIfam" id="TIGR03652">
    <property type="entry name" value="FeS_repair_RIC"/>
    <property type="match status" value="1"/>
</dbReference>
<evidence type="ECO:0000313" key="7">
    <source>
        <dbReference type="Proteomes" id="UP001189616"/>
    </source>
</evidence>
<reference evidence="6 7" key="1">
    <citation type="submission" date="2023-07" db="EMBL/GenBank/DDBJ databases">
        <authorList>
            <person name="Peeters C."/>
        </authorList>
    </citation>
    <scope>NUCLEOTIDE SEQUENCE [LARGE SCALE GENOMIC DNA]</scope>
    <source>
        <strain evidence="6 7">LMG 7141</strain>
    </source>
</reference>
<organism evidence="6 7">
    <name type="scientific">Ralstonia condita</name>
    <dbReference type="NCBI Taxonomy" id="3058600"/>
    <lineage>
        <taxon>Bacteria</taxon>
        <taxon>Pseudomonadati</taxon>
        <taxon>Pseudomonadota</taxon>
        <taxon>Betaproteobacteria</taxon>
        <taxon>Burkholderiales</taxon>
        <taxon>Burkholderiaceae</taxon>
        <taxon>Ralstonia</taxon>
    </lineage>
</organism>
<evidence type="ECO:0000313" key="6">
    <source>
        <dbReference type="EMBL" id="CAJ0784787.1"/>
    </source>
</evidence>
<evidence type="ECO:0000256" key="4">
    <source>
        <dbReference type="ARBA" id="ARBA00023004"/>
    </source>
</evidence>
<comment type="subcellular location">
    <subcellularLocation>
        <location evidence="1">Cytoplasm</location>
    </subcellularLocation>
</comment>
<dbReference type="Proteomes" id="UP001189616">
    <property type="component" value="Unassembled WGS sequence"/>
</dbReference>
<evidence type="ECO:0000259" key="5">
    <source>
        <dbReference type="Pfam" id="PF01814"/>
    </source>
</evidence>
<proteinExistence type="predicted"/>
<accession>A0ABN9IKP1</accession>
<keyword evidence="2" id="KW-0963">Cytoplasm</keyword>
<dbReference type="EMBL" id="CATYWO010000002">
    <property type="protein sequence ID" value="CAJ0784787.1"/>
    <property type="molecule type" value="Genomic_DNA"/>
</dbReference>
<keyword evidence="7" id="KW-1185">Reference proteome</keyword>
<evidence type="ECO:0000256" key="2">
    <source>
        <dbReference type="ARBA" id="ARBA00022490"/>
    </source>
</evidence>
<dbReference type="RefSeq" id="WP_012430615.1">
    <property type="nucleotide sequence ID" value="NZ_CATYWO010000002.1"/>
</dbReference>
<gene>
    <name evidence="6" type="primary">ytfE</name>
    <name evidence="6" type="ORF">LMG7141_01560</name>
</gene>
<keyword evidence="3" id="KW-0479">Metal-binding</keyword>
<dbReference type="Pfam" id="PF04405">
    <property type="entry name" value="ScdA_N"/>
    <property type="match status" value="1"/>
</dbReference>
<dbReference type="InterPro" id="IPR019903">
    <property type="entry name" value="RIC_family"/>
</dbReference>
<dbReference type="PANTHER" id="PTHR36438">
    <property type="entry name" value="IRON-SULFUR CLUSTER REPAIR PROTEIN YTFE"/>
    <property type="match status" value="1"/>
</dbReference>
<dbReference type="Gene3D" id="1.20.120.520">
    <property type="entry name" value="nmb1532 protein domain like"/>
    <property type="match status" value="1"/>
</dbReference>
<protein>
    <submittedName>
        <fullName evidence="6">Iron-sulfur cluster repair protein YtfE</fullName>
    </submittedName>
</protein>
<comment type="caution">
    <text evidence="6">The sequence shown here is derived from an EMBL/GenBank/DDBJ whole genome shotgun (WGS) entry which is preliminary data.</text>
</comment>
<evidence type="ECO:0000256" key="1">
    <source>
        <dbReference type="ARBA" id="ARBA00004496"/>
    </source>
</evidence>
<evidence type="ECO:0000256" key="3">
    <source>
        <dbReference type="ARBA" id="ARBA00022723"/>
    </source>
</evidence>
<dbReference type="PANTHER" id="PTHR36438:SF1">
    <property type="entry name" value="IRON-SULFUR CLUSTER REPAIR PROTEIN YTFE"/>
    <property type="match status" value="1"/>
</dbReference>
<dbReference type="InterPro" id="IPR012312">
    <property type="entry name" value="Hemerythrin-like"/>
</dbReference>
<feature type="domain" description="Hemerythrin-like" evidence="5">
    <location>
        <begin position="79"/>
        <end position="217"/>
    </location>
</feature>